<proteinExistence type="predicted"/>
<dbReference type="Proteomes" id="UP000623010">
    <property type="component" value="Unassembled WGS sequence"/>
</dbReference>
<sequence>MSLPSLPLLPDGLSRPPGPPVPPGAARPYRPARLVRTARRGSSVPPGAARPYCPVTRPGSLGSPGSPGSRGRVRQSGTPGGGRRFTAAGVTGLTPAAVAAARTVPHTARPPRGEPAENTRDARATARQRAAPTIGA</sequence>
<feature type="compositionally biased region" description="Basic and acidic residues" evidence="1">
    <location>
        <begin position="111"/>
        <end position="124"/>
    </location>
</feature>
<dbReference type="EMBL" id="BMWH01000002">
    <property type="protein sequence ID" value="GGZ72713.1"/>
    <property type="molecule type" value="Genomic_DNA"/>
</dbReference>
<name>A0A918V661_9ACTN</name>
<reference evidence="2" key="2">
    <citation type="submission" date="2020-09" db="EMBL/GenBank/DDBJ databases">
        <authorList>
            <person name="Sun Q."/>
            <person name="Ohkuma M."/>
        </authorList>
    </citation>
    <scope>NUCLEOTIDE SEQUENCE</scope>
    <source>
        <strain evidence="2">JCM 5016</strain>
    </source>
</reference>
<evidence type="ECO:0000313" key="2">
    <source>
        <dbReference type="EMBL" id="GGZ72713.1"/>
    </source>
</evidence>
<feature type="compositionally biased region" description="Low complexity" evidence="1">
    <location>
        <begin position="86"/>
        <end position="107"/>
    </location>
</feature>
<feature type="region of interest" description="Disordered" evidence="1">
    <location>
        <begin position="1"/>
        <end position="136"/>
    </location>
</feature>
<feature type="compositionally biased region" description="Pro residues" evidence="1">
    <location>
        <begin position="16"/>
        <end position="25"/>
    </location>
</feature>
<evidence type="ECO:0000256" key="1">
    <source>
        <dbReference type="SAM" id="MobiDB-lite"/>
    </source>
</evidence>
<dbReference type="AlphaFoldDB" id="A0A918V661"/>
<keyword evidence="3" id="KW-1185">Reference proteome</keyword>
<feature type="compositionally biased region" description="Low complexity" evidence="1">
    <location>
        <begin position="125"/>
        <end position="136"/>
    </location>
</feature>
<accession>A0A918V661</accession>
<evidence type="ECO:0000313" key="3">
    <source>
        <dbReference type="Proteomes" id="UP000623010"/>
    </source>
</evidence>
<organism evidence="2 3">
    <name type="scientific">Streptomyces echinoruber</name>
    <dbReference type="NCBI Taxonomy" id="68898"/>
    <lineage>
        <taxon>Bacteria</taxon>
        <taxon>Bacillati</taxon>
        <taxon>Actinomycetota</taxon>
        <taxon>Actinomycetes</taxon>
        <taxon>Kitasatosporales</taxon>
        <taxon>Streptomycetaceae</taxon>
        <taxon>Streptomyces</taxon>
    </lineage>
</organism>
<feature type="compositionally biased region" description="Low complexity" evidence="1">
    <location>
        <begin position="1"/>
        <end position="15"/>
    </location>
</feature>
<gene>
    <name evidence="2" type="ORF">GCM10010389_07590</name>
</gene>
<feature type="compositionally biased region" description="Low complexity" evidence="1">
    <location>
        <begin position="57"/>
        <end position="77"/>
    </location>
</feature>
<comment type="caution">
    <text evidence="2">The sequence shown here is derived from an EMBL/GenBank/DDBJ whole genome shotgun (WGS) entry which is preliminary data.</text>
</comment>
<protein>
    <submittedName>
        <fullName evidence="2">Uncharacterized protein</fullName>
    </submittedName>
</protein>
<reference evidence="2" key="1">
    <citation type="journal article" date="2014" name="Int. J. Syst. Evol. Microbiol.">
        <title>Complete genome sequence of Corynebacterium casei LMG S-19264T (=DSM 44701T), isolated from a smear-ripened cheese.</title>
        <authorList>
            <consortium name="US DOE Joint Genome Institute (JGI-PGF)"/>
            <person name="Walter F."/>
            <person name="Albersmeier A."/>
            <person name="Kalinowski J."/>
            <person name="Ruckert C."/>
        </authorList>
    </citation>
    <scope>NUCLEOTIDE SEQUENCE</scope>
    <source>
        <strain evidence="2">JCM 5016</strain>
    </source>
</reference>